<evidence type="ECO:0000256" key="3">
    <source>
        <dbReference type="ARBA" id="ARBA00022989"/>
    </source>
</evidence>
<keyword evidence="6" id="KW-0378">Hydrolase</keyword>
<dbReference type="InterPro" id="IPR007300">
    <property type="entry name" value="CidB/LrgB"/>
</dbReference>
<feature type="transmembrane region" description="Helical" evidence="5">
    <location>
        <begin position="216"/>
        <end position="240"/>
    </location>
</feature>
<dbReference type="Proteomes" id="UP000007460">
    <property type="component" value="Chromosome"/>
</dbReference>
<dbReference type="PANTHER" id="PTHR30249">
    <property type="entry name" value="PUTATIVE SEROTONIN TRANSPORTER"/>
    <property type="match status" value="1"/>
</dbReference>
<reference evidence="6 7" key="1">
    <citation type="journal article" date="2010" name="J. Bacteriol.">
        <title>Complete genome sequence of "Candidatus Puniceispirillum marinum" IMCC1322, a representative of the SAR116 clade in the Alphaproteobacteria.</title>
        <authorList>
            <person name="Oh H.M."/>
            <person name="Kwon K.K."/>
            <person name="Kang I."/>
            <person name="Kang S.G."/>
            <person name="Lee J.H."/>
            <person name="Kim S.J."/>
            <person name="Cho J.C."/>
        </authorList>
    </citation>
    <scope>NUCLEOTIDE SEQUENCE [LARGE SCALE GENOMIC DNA]</scope>
    <source>
        <strain evidence="6 7">IMCC1322</strain>
    </source>
</reference>
<feature type="transmembrane region" description="Helical" evidence="5">
    <location>
        <begin position="74"/>
        <end position="92"/>
    </location>
</feature>
<evidence type="ECO:0000256" key="1">
    <source>
        <dbReference type="ARBA" id="ARBA00004141"/>
    </source>
</evidence>
<proteinExistence type="predicted"/>
<evidence type="ECO:0000313" key="6">
    <source>
        <dbReference type="EMBL" id="ADE39780.1"/>
    </source>
</evidence>
<dbReference type="PANTHER" id="PTHR30249:SF0">
    <property type="entry name" value="PLASTIDAL GLYCOLATE_GLYCERATE TRANSLOCATOR 1, CHLOROPLASTIC"/>
    <property type="match status" value="1"/>
</dbReference>
<evidence type="ECO:0000256" key="5">
    <source>
        <dbReference type="SAM" id="Phobius"/>
    </source>
</evidence>
<feature type="transmembrane region" description="Helical" evidence="5">
    <location>
        <begin position="44"/>
        <end position="62"/>
    </location>
</feature>
<keyword evidence="7" id="KW-1185">Reference proteome</keyword>
<feature type="transmembrane region" description="Helical" evidence="5">
    <location>
        <begin position="104"/>
        <end position="129"/>
    </location>
</feature>
<protein>
    <submittedName>
        <fullName evidence="6">LrgB-like protein</fullName>
        <ecNumber evidence="6">3.2.1.-</ecNumber>
    </submittedName>
</protein>
<dbReference type="Pfam" id="PF04172">
    <property type="entry name" value="LrgB"/>
    <property type="match status" value="1"/>
</dbReference>
<dbReference type="STRING" id="488538.SAR116_1537"/>
<evidence type="ECO:0000256" key="2">
    <source>
        <dbReference type="ARBA" id="ARBA00022692"/>
    </source>
</evidence>
<feature type="transmembrane region" description="Helical" evidence="5">
    <location>
        <begin position="12"/>
        <end position="32"/>
    </location>
</feature>
<dbReference type="KEGG" id="apb:SAR116_1537"/>
<evidence type="ECO:0000313" key="7">
    <source>
        <dbReference type="Proteomes" id="UP000007460"/>
    </source>
</evidence>
<feature type="transmembrane region" description="Helical" evidence="5">
    <location>
        <begin position="160"/>
        <end position="183"/>
    </location>
</feature>
<dbReference type="eggNOG" id="COG1346">
    <property type="taxonomic scope" value="Bacteria"/>
</dbReference>
<keyword evidence="6" id="KW-0326">Glycosidase</keyword>
<dbReference type="EMBL" id="CP001751">
    <property type="protein sequence ID" value="ADE39780.1"/>
    <property type="molecule type" value="Genomic_DNA"/>
</dbReference>
<keyword evidence="4 5" id="KW-0472">Membrane</keyword>
<gene>
    <name evidence="6" type="ordered locus">SAR116_1537</name>
</gene>
<dbReference type="EC" id="3.2.1.-" evidence="6"/>
<dbReference type="GO" id="GO:0016020">
    <property type="term" value="C:membrane"/>
    <property type="evidence" value="ECO:0007669"/>
    <property type="project" value="UniProtKB-SubCell"/>
</dbReference>
<comment type="subcellular location">
    <subcellularLocation>
        <location evidence="1">Membrane</location>
        <topology evidence="1">Multi-pass membrane protein</topology>
    </subcellularLocation>
</comment>
<name>D5BU33_PUNMI</name>
<dbReference type="OrthoDB" id="9811701at2"/>
<organism evidence="6 7">
    <name type="scientific">Puniceispirillum marinum (strain IMCC1322)</name>
    <dbReference type="NCBI Taxonomy" id="488538"/>
    <lineage>
        <taxon>Bacteria</taxon>
        <taxon>Pseudomonadati</taxon>
        <taxon>Pseudomonadota</taxon>
        <taxon>Alphaproteobacteria</taxon>
        <taxon>Candidatus Puniceispirillales</taxon>
        <taxon>Candidatus Puniceispirillaceae</taxon>
        <taxon>Candidatus Puniceispirillum</taxon>
    </lineage>
</organism>
<sequence length="244" mass="26317">MSESAKLYQVWVYLQAEPLFWLTLTIGAYLLADWLYRASGLFPLLNPVAISIILVSACLMAFDIDYERYFDGAKFIHFLLGPATVALAIPIYRNWNTVMRAKNAIIISVVLGSFFAIGITYAMAVMLQLDPLTTKSLLPRNVTAPIAMGISEIIGGVPSLTAIITIVTGIIGAALGTFVLDLFRIRDMAARGFAFGLASHGIGTARAMAKDKDAGVFAAVAMGLSGIVTAAMIPLVFFIIRDFL</sequence>
<accession>D5BU33</accession>
<evidence type="ECO:0000256" key="4">
    <source>
        <dbReference type="ARBA" id="ARBA00023136"/>
    </source>
</evidence>
<keyword evidence="3 5" id="KW-1133">Transmembrane helix</keyword>
<keyword evidence="2 5" id="KW-0812">Transmembrane</keyword>
<dbReference type="AlphaFoldDB" id="D5BU33"/>
<dbReference type="GO" id="GO:0016798">
    <property type="term" value="F:hydrolase activity, acting on glycosyl bonds"/>
    <property type="evidence" value="ECO:0007669"/>
    <property type="project" value="UniProtKB-KW"/>
</dbReference>
<dbReference type="RefSeq" id="WP_013046407.1">
    <property type="nucleotide sequence ID" value="NC_014010.1"/>
</dbReference>
<dbReference type="HOGENOM" id="CLU_082099_0_1_5"/>